<dbReference type="Pfam" id="PF00531">
    <property type="entry name" value="Death"/>
    <property type="match status" value="1"/>
</dbReference>
<feature type="disulfide bond" evidence="11">
    <location>
        <begin position="151"/>
        <end position="166"/>
    </location>
</feature>
<dbReference type="PROSITE" id="PS50017">
    <property type="entry name" value="DEATH_DOMAIN"/>
    <property type="match status" value="1"/>
</dbReference>
<evidence type="ECO:0000256" key="5">
    <source>
        <dbReference type="ARBA" id="ARBA00022729"/>
    </source>
</evidence>
<feature type="domain" description="Death" evidence="15">
    <location>
        <begin position="338"/>
        <end position="404"/>
    </location>
</feature>
<dbReference type="InterPro" id="IPR000488">
    <property type="entry name" value="Death_dom"/>
</dbReference>
<dbReference type="Pfam" id="PF00020">
    <property type="entry name" value="TNFR_c6"/>
    <property type="match status" value="2"/>
</dbReference>
<evidence type="ECO:0000313" key="17">
    <source>
        <dbReference type="EnsemblMetazoa" id="XP_038048717.1"/>
    </source>
</evidence>
<feature type="transmembrane region" description="Helical" evidence="13">
    <location>
        <begin position="223"/>
        <end position="243"/>
    </location>
</feature>
<dbReference type="GO" id="GO:0005886">
    <property type="term" value="C:plasma membrane"/>
    <property type="evidence" value="ECO:0007669"/>
    <property type="project" value="UniProtKB-SubCell"/>
</dbReference>
<dbReference type="GO" id="GO:0007266">
    <property type="term" value="P:Rho protein signal transduction"/>
    <property type="evidence" value="ECO:0007669"/>
    <property type="project" value="TreeGrafter"/>
</dbReference>
<evidence type="ECO:0000259" key="16">
    <source>
        <dbReference type="PROSITE" id="PS50050"/>
    </source>
</evidence>
<keyword evidence="5 14" id="KW-0732">Signal</keyword>
<dbReference type="SMART" id="SM00208">
    <property type="entry name" value="TNFR"/>
    <property type="match status" value="4"/>
</dbReference>
<evidence type="ECO:0000256" key="12">
    <source>
        <dbReference type="SAM" id="MobiDB-lite"/>
    </source>
</evidence>
<accession>A0A913ZAC3</accession>
<feature type="domain" description="TNFR-Cys" evidence="16">
    <location>
        <begin position="150"/>
        <end position="190"/>
    </location>
</feature>
<feature type="disulfide bond" evidence="11">
    <location>
        <begin position="92"/>
        <end position="110"/>
    </location>
</feature>
<reference evidence="17" key="1">
    <citation type="submission" date="2022-11" db="UniProtKB">
        <authorList>
            <consortium name="EnsemblMetazoa"/>
        </authorList>
    </citation>
    <scope>IDENTIFICATION</scope>
</reference>
<dbReference type="GO" id="GO:0005035">
    <property type="term" value="F:death receptor activity"/>
    <property type="evidence" value="ECO:0007669"/>
    <property type="project" value="TreeGrafter"/>
</dbReference>
<dbReference type="PROSITE" id="PS00652">
    <property type="entry name" value="TNFR_NGFR_1"/>
    <property type="match status" value="2"/>
</dbReference>
<proteinExistence type="predicted"/>
<evidence type="ECO:0008006" key="19">
    <source>
        <dbReference type="Google" id="ProtNLM"/>
    </source>
</evidence>
<evidence type="ECO:0000256" key="3">
    <source>
        <dbReference type="ARBA" id="ARBA00022692"/>
    </source>
</evidence>
<dbReference type="InterPro" id="IPR011029">
    <property type="entry name" value="DEATH-like_dom_sf"/>
</dbReference>
<evidence type="ECO:0000256" key="13">
    <source>
        <dbReference type="SAM" id="Phobius"/>
    </source>
</evidence>
<keyword evidence="10" id="KW-0325">Glycoprotein</keyword>
<comment type="caution">
    <text evidence="11">Lacks conserved residue(s) required for the propagation of feature annotation.</text>
</comment>
<dbReference type="Proteomes" id="UP000887568">
    <property type="component" value="Unplaced"/>
</dbReference>
<dbReference type="SMART" id="SM00005">
    <property type="entry name" value="DEATH"/>
    <property type="match status" value="1"/>
</dbReference>
<feature type="signal peptide" evidence="14">
    <location>
        <begin position="1"/>
        <end position="26"/>
    </location>
</feature>
<dbReference type="EnsemblMetazoa" id="XM_038192789.1">
    <property type="protein sequence ID" value="XP_038048717.1"/>
    <property type="gene ID" value="LOC119722603"/>
</dbReference>
<dbReference type="InterPro" id="IPR001368">
    <property type="entry name" value="TNFR/NGFR_Cys_rich_reg"/>
</dbReference>
<feature type="disulfide bond" evidence="11">
    <location>
        <begin position="130"/>
        <end position="148"/>
    </location>
</feature>
<dbReference type="InterPro" id="IPR041448">
    <property type="entry name" value="TNFR16_TM"/>
</dbReference>
<dbReference type="SUPFAM" id="SSF47986">
    <property type="entry name" value="DEATH domain"/>
    <property type="match status" value="1"/>
</dbReference>
<feature type="repeat" description="TNFR-Cys" evidence="11">
    <location>
        <begin position="69"/>
        <end position="110"/>
    </location>
</feature>
<evidence type="ECO:0000256" key="9">
    <source>
        <dbReference type="ARBA" id="ARBA00023157"/>
    </source>
</evidence>
<keyword evidence="6" id="KW-0677">Repeat</keyword>
<dbReference type="PROSITE" id="PS50050">
    <property type="entry name" value="TNFR_NGFR_2"/>
    <property type="match status" value="3"/>
</dbReference>
<feature type="domain" description="TNFR-Cys" evidence="16">
    <location>
        <begin position="69"/>
        <end position="110"/>
    </location>
</feature>
<feature type="region of interest" description="Disordered" evidence="12">
    <location>
        <begin position="254"/>
        <end position="285"/>
    </location>
</feature>
<dbReference type="SUPFAM" id="SSF57586">
    <property type="entry name" value="TNF receptor-like"/>
    <property type="match status" value="2"/>
</dbReference>
<dbReference type="GO" id="GO:0009986">
    <property type="term" value="C:cell surface"/>
    <property type="evidence" value="ECO:0007669"/>
    <property type="project" value="TreeGrafter"/>
</dbReference>
<dbReference type="GO" id="GO:0048406">
    <property type="term" value="F:nerve growth factor binding"/>
    <property type="evidence" value="ECO:0007669"/>
    <property type="project" value="TreeGrafter"/>
</dbReference>
<dbReference type="AlphaFoldDB" id="A0A913ZAC3"/>
<feature type="disulfide bond" evidence="11">
    <location>
        <begin position="89"/>
        <end position="102"/>
    </location>
</feature>
<comment type="subcellular location">
    <subcellularLocation>
        <location evidence="1">Cell membrane</location>
        <topology evidence="1">Single-pass membrane protein</topology>
    </subcellularLocation>
</comment>
<evidence type="ECO:0000256" key="8">
    <source>
        <dbReference type="ARBA" id="ARBA00023136"/>
    </source>
</evidence>
<sequence length="404" mass="44323">MFRRQKAPPVWVWLTVVTWLAYLVDCTPLTSSECPSKETTSTGDCCLQCPAGWGVQSRCSAVNNTICTQCYNDITFSSEPSHTAGCMPCRRCARNEFVIRSCNITHDTLCECRRNYFHTADGSCSQCNTCPPGFGTTVACNTYQNSECDFCSNGTYSDVTSATNDCVPCSMCPEGTVVLNTCTRFSDTVCSDKALSTTVAYHPASQTPDTVSRAIDGRSPSIVPIYCAILAFVVIGLLGYVVFKRWSFRRVKLRSHSKQTRSPPGSPSKVDIEKACSGKNSSKKTTADFSSLASVNTRPSDQTPLMAVPSTTLYRDLPTATRSEVESLLGISRLDRRDWRGLAHELGFTDKDIVHFIKSSHEDLPVHRILTVWSDGEGAVVSVLVAALQRLNRQDVLKKLPVIA</sequence>
<feature type="disulfide bond" evidence="11">
    <location>
        <begin position="169"/>
        <end position="182"/>
    </location>
</feature>
<feature type="repeat" description="TNFR-Cys" evidence="11">
    <location>
        <begin position="150"/>
        <end position="190"/>
    </location>
</feature>
<name>A0A913ZAC3_PATMI</name>
<protein>
    <recommendedName>
        <fullName evidence="19">Tumor necrosis factor receptor superfamily member 16</fullName>
    </recommendedName>
</protein>
<keyword evidence="9 11" id="KW-1015">Disulfide bond</keyword>
<feature type="repeat" description="TNFR-Cys" evidence="11">
    <location>
        <begin position="111"/>
        <end position="148"/>
    </location>
</feature>
<evidence type="ECO:0000256" key="14">
    <source>
        <dbReference type="SAM" id="SignalP"/>
    </source>
</evidence>
<keyword evidence="18" id="KW-1185">Reference proteome</keyword>
<evidence type="ECO:0000256" key="6">
    <source>
        <dbReference type="ARBA" id="ARBA00022737"/>
    </source>
</evidence>
<dbReference type="GO" id="GO:0006915">
    <property type="term" value="P:apoptotic process"/>
    <property type="evidence" value="ECO:0007669"/>
    <property type="project" value="UniProtKB-KW"/>
</dbReference>
<evidence type="ECO:0000256" key="1">
    <source>
        <dbReference type="ARBA" id="ARBA00004162"/>
    </source>
</evidence>
<dbReference type="GeneID" id="119722603"/>
<feature type="domain" description="TNFR-Cys" evidence="16">
    <location>
        <begin position="111"/>
        <end position="148"/>
    </location>
</feature>
<keyword evidence="3 13" id="KW-0812">Transmembrane</keyword>
<evidence type="ECO:0000259" key="15">
    <source>
        <dbReference type="PROSITE" id="PS50017"/>
    </source>
</evidence>
<evidence type="ECO:0000256" key="11">
    <source>
        <dbReference type="PROSITE-ProRule" id="PRU00206"/>
    </source>
</evidence>
<keyword evidence="8 13" id="KW-0472">Membrane</keyword>
<dbReference type="RefSeq" id="XP_038048717.1">
    <property type="nucleotide sequence ID" value="XM_038192789.1"/>
</dbReference>
<dbReference type="Gene3D" id="2.10.50.10">
    <property type="entry name" value="Tumor Necrosis Factor Receptor, subunit A, domain 2"/>
    <property type="match status" value="4"/>
</dbReference>
<dbReference type="OrthoDB" id="10048028at2759"/>
<keyword evidence="2" id="KW-1003">Cell membrane</keyword>
<evidence type="ECO:0000313" key="18">
    <source>
        <dbReference type="Proteomes" id="UP000887568"/>
    </source>
</evidence>
<dbReference type="Gene3D" id="1.10.533.10">
    <property type="entry name" value="Death Domain, Fas"/>
    <property type="match status" value="1"/>
</dbReference>
<keyword evidence="4" id="KW-0053">Apoptosis</keyword>
<dbReference type="Pfam" id="PF18422">
    <property type="entry name" value="TNFR_16_TM"/>
    <property type="match status" value="1"/>
</dbReference>
<feature type="disulfide bond" evidence="11">
    <location>
        <begin position="127"/>
        <end position="140"/>
    </location>
</feature>
<dbReference type="GO" id="GO:0015026">
    <property type="term" value="F:coreceptor activity"/>
    <property type="evidence" value="ECO:0007669"/>
    <property type="project" value="TreeGrafter"/>
</dbReference>
<dbReference type="InterPro" id="IPR052302">
    <property type="entry name" value="Neurotrophin_rcpt-DD"/>
</dbReference>
<keyword evidence="7 13" id="KW-1133">Transmembrane helix</keyword>
<feature type="disulfide bond" evidence="11">
    <location>
        <begin position="172"/>
        <end position="190"/>
    </location>
</feature>
<feature type="chain" id="PRO_5036927180" description="Tumor necrosis factor receptor superfamily member 16" evidence="14">
    <location>
        <begin position="27"/>
        <end position="404"/>
    </location>
</feature>
<evidence type="ECO:0000256" key="7">
    <source>
        <dbReference type="ARBA" id="ARBA00022989"/>
    </source>
</evidence>
<dbReference type="PANTHER" id="PTHR46605:SF2">
    <property type="entry name" value="TNFR-CYS DOMAIN-CONTAINING PROTEIN"/>
    <property type="match status" value="1"/>
</dbReference>
<organism evidence="17 18">
    <name type="scientific">Patiria miniata</name>
    <name type="common">Bat star</name>
    <name type="synonym">Asterina miniata</name>
    <dbReference type="NCBI Taxonomy" id="46514"/>
    <lineage>
        <taxon>Eukaryota</taxon>
        <taxon>Metazoa</taxon>
        <taxon>Echinodermata</taxon>
        <taxon>Eleutherozoa</taxon>
        <taxon>Asterozoa</taxon>
        <taxon>Asteroidea</taxon>
        <taxon>Valvatacea</taxon>
        <taxon>Valvatida</taxon>
        <taxon>Asterinidae</taxon>
        <taxon>Patiria</taxon>
    </lineage>
</organism>
<dbReference type="OMA" id="TMDEEPC"/>
<dbReference type="PANTHER" id="PTHR46605">
    <property type="entry name" value="TUMOR NECROSIS FACTOR RECEPTOR"/>
    <property type="match status" value="1"/>
</dbReference>
<dbReference type="Gene3D" id="6.10.250.1780">
    <property type="match status" value="1"/>
</dbReference>
<evidence type="ECO:0000256" key="2">
    <source>
        <dbReference type="ARBA" id="ARBA00022475"/>
    </source>
</evidence>
<evidence type="ECO:0000256" key="10">
    <source>
        <dbReference type="ARBA" id="ARBA00023180"/>
    </source>
</evidence>
<evidence type="ECO:0000256" key="4">
    <source>
        <dbReference type="ARBA" id="ARBA00022703"/>
    </source>
</evidence>